<evidence type="ECO:0000313" key="2">
    <source>
        <dbReference type="Proteomes" id="UP001595772"/>
    </source>
</evidence>
<gene>
    <name evidence="1" type="ORF">ACFOUV_10575</name>
</gene>
<dbReference type="SUPFAM" id="SSF48371">
    <property type="entry name" value="ARM repeat"/>
    <property type="match status" value="1"/>
</dbReference>
<proteinExistence type="predicted"/>
<name>A0ABV8H078_9BACI</name>
<organism evidence="1 2">
    <name type="scientific">Oceanobacillus longus</name>
    <dbReference type="NCBI Taxonomy" id="930120"/>
    <lineage>
        <taxon>Bacteria</taxon>
        <taxon>Bacillati</taxon>
        <taxon>Bacillota</taxon>
        <taxon>Bacilli</taxon>
        <taxon>Bacillales</taxon>
        <taxon>Bacillaceae</taxon>
        <taxon>Oceanobacillus</taxon>
    </lineage>
</organism>
<protein>
    <recommendedName>
        <fullName evidence="3">HEAT repeat domain-containing protein</fullName>
    </recommendedName>
</protein>
<dbReference type="InterPro" id="IPR016024">
    <property type="entry name" value="ARM-type_fold"/>
</dbReference>
<evidence type="ECO:0008006" key="3">
    <source>
        <dbReference type="Google" id="ProtNLM"/>
    </source>
</evidence>
<reference evidence="2" key="1">
    <citation type="journal article" date="2019" name="Int. J. Syst. Evol. Microbiol.">
        <title>The Global Catalogue of Microorganisms (GCM) 10K type strain sequencing project: providing services to taxonomists for standard genome sequencing and annotation.</title>
        <authorList>
            <consortium name="The Broad Institute Genomics Platform"/>
            <consortium name="The Broad Institute Genome Sequencing Center for Infectious Disease"/>
            <person name="Wu L."/>
            <person name="Ma J."/>
        </authorList>
    </citation>
    <scope>NUCLEOTIDE SEQUENCE [LARGE SCALE GENOMIC DNA]</scope>
    <source>
        <strain evidence="2">IBRC-M 10703</strain>
    </source>
</reference>
<dbReference type="EMBL" id="JBHSAO010000007">
    <property type="protein sequence ID" value="MFC4024237.1"/>
    <property type="molecule type" value="Genomic_DNA"/>
</dbReference>
<accession>A0ABV8H078</accession>
<comment type="caution">
    <text evidence="1">The sequence shown here is derived from an EMBL/GenBank/DDBJ whole genome shotgun (WGS) entry which is preliminary data.</text>
</comment>
<dbReference type="RefSeq" id="WP_379496733.1">
    <property type="nucleotide sequence ID" value="NZ_JBHSAO010000007.1"/>
</dbReference>
<dbReference type="Proteomes" id="UP001595772">
    <property type="component" value="Unassembled WGS sequence"/>
</dbReference>
<keyword evidence="2" id="KW-1185">Reference proteome</keyword>
<evidence type="ECO:0000313" key="1">
    <source>
        <dbReference type="EMBL" id="MFC4024237.1"/>
    </source>
</evidence>
<sequence length="188" mass="22443">MDKAMKIHFDNLDSKDKNEQYEAFNHIITAIEHEVDWAYEVWDELVAGLSSTDNHMRSRYAQFLSGLSKSDHDKRIMNDFPALWQVTKDEKFVTARHALQSIWKVGLAGPEQKEMVVHHLANRFKNCKDEKNYTLIRFDIIQDLRNLYDEVKDEHIKKLAEELIEMEEDPKYQKKYAKVWKDYYSTLK</sequence>